<protein>
    <submittedName>
        <fullName evidence="2">Uncharacterized protein</fullName>
    </submittedName>
</protein>
<gene>
    <name evidence="2" type="ORF">BSTOLATCC_MIC3458</name>
</gene>
<evidence type="ECO:0000256" key="1">
    <source>
        <dbReference type="SAM" id="Phobius"/>
    </source>
</evidence>
<comment type="caution">
    <text evidence="2">The sequence shown here is derived from an EMBL/GenBank/DDBJ whole genome shotgun (WGS) entry which is preliminary data.</text>
</comment>
<accession>A0AAU9ICN3</accession>
<dbReference type="EMBL" id="CAJZBQ010000004">
    <property type="protein sequence ID" value="CAG9311166.1"/>
    <property type="molecule type" value="Genomic_DNA"/>
</dbReference>
<keyword evidence="1" id="KW-1133">Transmembrane helix</keyword>
<dbReference type="Proteomes" id="UP001162131">
    <property type="component" value="Unassembled WGS sequence"/>
</dbReference>
<feature type="transmembrane region" description="Helical" evidence="1">
    <location>
        <begin position="96"/>
        <end position="115"/>
    </location>
</feature>
<organism evidence="2 3">
    <name type="scientific">Blepharisma stoltei</name>
    <dbReference type="NCBI Taxonomy" id="1481888"/>
    <lineage>
        <taxon>Eukaryota</taxon>
        <taxon>Sar</taxon>
        <taxon>Alveolata</taxon>
        <taxon>Ciliophora</taxon>
        <taxon>Postciliodesmatophora</taxon>
        <taxon>Heterotrichea</taxon>
        <taxon>Heterotrichida</taxon>
        <taxon>Blepharismidae</taxon>
        <taxon>Blepharisma</taxon>
    </lineage>
</organism>
<dbReference type="AlphaFoldDB" id="A0AAU9ICN3"/>
<sequence length="116" mass="13714">MMPPIINFLWLPDMPISNWNKNMTIWEIIGYLNFDNVCSKLGIISEYSNCLRMALSCAILGQFLYLILSILFTCTNFLIIIAFIDIIYYSYSIPSFILNIFNSIFNLWKLFFYTLY</sequence>
<feature type="transmembrane region" description="Helical" evidence="1">
    <location>
        <begin position="63"/>
        <end position="90"/>
    </location>
</feature>
<evidence type="ECO:0000313" key="2">
    <source>
        <dbReference type="EMBL" id="CAG9311166.1"/>
    </source>
</evidence>
<reference evidence="2" key="1">
    <citation type="submission" date="2021-09" db="EMBL/GenBank/DDBJ databases">
        <authorList>
            <consortium name="AG Swart"/>
            <person name="Singh M."/>
            <person name="Singh A."/>
            <person name="Seah K."/>
            <person name="Emmerich C."/>
        </authorList>
    </citation>
    <scope>NUCLEOTIDE SEQUENCE</scope>
    <source>
        <strain evidence="2">ATCC30299</strain>
    </source>
</reference>
<keyword evidence="3" id="KW-1185">Reference proteome</keyword>
<evidence type="ECO:0000313" key="3">
    <source>
        <dbReference type="Proteomes" id="UP001162131"/>
    </source>
</evidence>
<keyword evidence="1" id="KW-0472">Membrane</keyword>
<keyword evidence="1" id="KW-0812">Transmembrane</keyword>
<name>A0AAU9ICN3_9CILI</name>
<proteinExistence type="predicted"/>